<feature type="transmembrane region" description="Helical" evidence="1">
    <location>
        <begin position="417"/>
        <end position="437"/>
    </location>
</feature>
<keyword evidence="3" id="KW-1185">Reference proteome</keyword>
<dbReference type="AlphaFoldDB" id="C8PHF5"/>
<reference evidence="2 3" key="1">
    <citation type="submission" date="2009-07" db="EMBL/GenBank/DDBJ databases">
        <authorList>
            <person name="Madupu R."/>
            <person name="Sebastian Y."/>
            <person name="Durkin A.S."/>
            <person name="Torralba M."/>
            <person name="Methe B."/>
            <person name="Sutton G.G."/>
            <person name="Strausberg R.L."/>
            <person name="Nelson K.E."/>
        </authorList>
    </citation>
    <scope>NUCLEOTIDE SEQUENCE [LARGE SCALE GENOMIC DNA]</scope>
    <source>
        <strain evidence="2 3">RM3268</strain>
    </source>
</reference>
<accession>C8PHF5</accession>
<sequence length="612" mass="72906">MNSILLKIKGFNFHICAKLAILALIIIQISFYFYGIFSDFKLANEFRYIDEQTILDNNKIVSNNQYIKENLCFSPNNINYKFNSYDNIFLSGNKGGFNFQNNPKFLVFDPYYRHISADTFKKFATHIENIGYNRDFNLTYDEAKESNSINRYGIDAFSHSYPMFGADTLNKLKEKTDFIAYNIFEQNIQILSRYYWEETPFMLNPINELDLGRNKSKIFSQYGFLSLYPIKFIMEKLGGINVSNFEKTKNIVCMVYYTIAIGFIFLFFKDNYLRLIFIFLLSIRFFSVMYYSYHYAPTFFDTRHFFDLTIILFLFYATKFQNLSAIFKLICVFLALLSIFMASDFGLYIFIAALGTLIIEYGMDTVRNNKLIDIKKIFFILIYTIVGIIFFIKYPLMKNPSIKYFIDGFYSFNIPSFLFFLILLVVFIQWLMLVIFYKKLERSGHLLSYIFLLFYTNFLYTYLVWKPNISAVVFFIDVLPFIIILNLFPNKIKKAFSIISILIGMLLYIKFAIYYVWEIKNYNRIFETHKTYKWDHDRAGGIITTYPFDKFQNSIDLINKYSSNTNEVYMISKYDNILQFFSKKYSRLKYFELRSFLVSDIEYNEVLNLINN</sequence>
<keyword evidence="1" id="KW-1133">Transmembrane helix</keyword>
<proteinExistence type="predicted"/>
<evidence type="ECO:0000313" key="2">
    <source>
        <dbReference type="EMBL" id="EEV17569.1"/>
    </source>
</evidence>
<evidence type="ECO:0000313" key="3">
    <source>
        <dbReference type="Proteomes" id="UP000005709"/>
    </source>
</evidence>
<keyword evidence="1" id="KW-0472">Membrane</keyword>
<gene>
    <name evidence="2" type="ORF">CAMGR0001_0400</name>
</gene>
<comment type="caution">
    <text evidence="2">The sequence shown here is derived from an EMBL/GenBank/DDBJ whole genome shotgun (WGS) entry which is preliminary data.</text>
</comment>
<evidence type="ECO:0000256" key="1">
    <source>
        <dbReference type="SAM" id="Phobius"/>
    </source>
</evidence>
<keyword evidence="1" id="KW-0812">Transmembrane</keyword>
<feature type="transmembrane region" description="Helical" evidence="1">
    <location>
        <begin position="251"/>
        <end position="268"/>
    </location>
</feature>
<feature type="transmembrane region" description="Helical" evidence="1">
    <location>
        <begin position="495"/>
        <end position="517"/>
    </location>
</feature>
<protein>
    <recommendedName>
        <fullName evidence="4">Glycosyltransferase RgtA/B/C/D-like domain-containing protein</fullName>
    </recommendedName>
</protein>
<dbReference type="EMBL" id="ACYG01000024">
    <property type="protein sequence ID" value="EEV17569.1"/>
    <property type="molecule type" value="Genomic_DNA"/>
</dbReference>
<dbReference type="STRING" id="824.CGRAC_1917"/>
<feature type="transmembrane region" description="Helical" evidence="1">
    <location>
        <begin position="446"/>
        <end position="463"/>
    </location>
</feature>
<feature type="transmembrane region" description="Helical" evidence="1">
    <location>
        <begin position="333"/>
        <end position="357"/>
    </location>
</feature>
<evidence type="ECO:0008006" key="4">
    <source>
        <dbReference type="Google" id="ProtNLM"/>
    </source>
</evidence>
<feature type="transmembrane region" description="Helical" evidence="1">
    <location>
        <begin position="12"/>
        <end position="37"/>
    </location>
</feature>
<name>C8PHF5_9BACT</name>
<feature type="transmembrane region" description="Helical" evidence="1">
    <location>
        <begin position="469"/>
        <end position="488"/>
    </location>
</feature>
<feature type="transmembrane region" description="Helical" evidence="1">
    <location>
        <begin position="305"/>
        <end position="327"/>
    </location>
</feature>
<feature type="transmembrane region" description="Helical" evidence="1">
    <location>
        <begin position="377"/>
        <end position="397"/>
    </location>
</feature>
<feature type="transmembrane region" description="Helical" evidence="1">
    <location>
        <begin position="274"/>
        <end position="293"/>
    </location>
</feature>
<dbReference type="RefSeq" id="WP_005871074.1">
    <property type="nucleotide sequence ID" value="NZ_ACYG01000024.1"/>
</dbReference>
<dbReference type="Proteomes" id="UP000005709">
    <property type="component" value="Unassembled WGS sequence"/>
</dbReference>
<organism evidence="2 3">
    <name type="scientific">Campylobacter gracilis RM3268</name>
    <dbReference type="NCBI Taxonomy" id="553220"/>
    <lineage>
        <taxon>Bacteria</taxon>
        <taxon>Pseudomonadati</taxon>
        <taxon>Campylobacterota</taxon>
        <taxon>Epsilonproteobacteria</taxon>
        <taxon>Campylobacterales</taxon>
        <taxon>Campylobacteraceae</taxon>
        <taxon>Campylobacter</taxon>
    </lineage>
</organism>